<evidence type="ECO:0000313" key="1">
    <source>
        <dbReference type="EMBL" id="WHP06508.1"/>
    </source>
</evidence>
<dbReference type="InterPro" id="IPR029470">
    <property type="entry name" value="PDDEXK_4"/>
</dbReference>
<organism evidence="1 2">
    <name type="scientific">Acinetobacter corruptisaponis</name>
    <dbReference type="NCBI Taxonomy" id="3045147"/>
    <lineage>
        <taxon>Bacteria</taxon>
        <taxon>Pseudomonadati</taxon>
        <taxon>Pseudomonadota</taxon>
        <taxon>Gammaproteobacteria</taxon>
        <taxon>Moraxellales</taxon>
        <taxon>Moraxellaceae</taxon>
        <taxon>Acinetobacter</taxon>
    </lineage>
</organism>
<keyword evidence="2" id="KW-1185">Reference proteome</keyword>
<protein>
    <submittedName>
        <fullName evidence="1">PD-(D/E)XK nuclease family protein</fullName>
    </submittedName>
</protein>
<gene>
    <name evidence="1" type="ORF">QLH32_03310</name>
</gene>
<proteinExistence type="predicted"/>
<accession>A0ABY8S457</accession>
<dbReference type="EMBL" id="CP125669">
    <property type="protein sequence ID" value="WHP06508.1"/>
    <property type="molecule type" value="Genomic_DNA"/>
</dbReference>
<dbReference type="Proteomes" id="UP001229836">
    <property type="component" value="Chromosome"/>
</dbReference>
<dbReference type="Pfam" id="PF14281">
    <property type="entry name" value="PDDEXK_4"/>
    <property type="match status" value="1"/>
</dbReference>
<reference evidence="1 2" key="1">
    <citation type="submission" date="2023-05" db="EMBL/GenBank/DDBJ databases">
        <title>The complete genome of Acinetobacter sp. nov KCTC 92772.</title>
        <authorList>
            <person name="Zhou G."/>
        </authorList>
    </citation>
    <scope>NUCLEOTIDE SEQUENCE [LARGE SCALE GENOMIC DNA]</scope>
    <source>
        <strain evidence="1 2">KCTC 92772</strain>
    </source>
</reference>
<name>A0ABY8S457_9GAMM</name>
<sequence length="408" mass="48536">MNLNISKLLNQVSYELKALELARQKYKKQLAPNFSVFNYIYTDEMMLSRIIADLLNPSGDHAQEHLFLSLFLHQLDLPDDWRNINLDHADITVQTEKTIRNGRRMDIYIHIKIAQQSYGICIENKPFAADGDQQLQDYANEMSFLFPQNWHLVYLSGYGNEPAKHSVKPEILKSWLDQKNFSHITFPDLIHWLKQSLTECQNDKVIYFIKEFKHYIEKEFLSMNDISEQNHLLNIILQDPQHIQATFQLLGVKDQLQDSLIHKLEQQLQSAVHQKGWYITDHISRDHWTGLNIFYTQKHKLCFRIEFNHYNYRGFFIGIAKREENLAAPELFHQIHSTISELFPHEKVKQSEWWATYIDQKDIWDWQTHTHVWSMIESGELCQRITQYAELIYQALNQKNLLDEFNLS</sequence>
<dbReference type="RefSeq" id="WP_283268070.1">
    <property type="nucleotide sequence ID" value="NZ_CP125669.1"/>
</dbReference>
<evidence type="ECO:0000313" key="2">
    <source>
        <dbReference type="Proteomes" id="UP001229836"/>
    </source>
</evidence>